<proteinExistence type="predicted"/>
<accession>A0A6J4CWS6</accession>
<name>A0A6J4CWS6_9HELI</name>
<dbReference type="Gene3D" id="3.40.50.2000">
    <property type="entry name" value="Glycogen Phosphorylase B"/>
    <property type="match status" value="1"/>
</dbReference>
<dbReference type="Proteomes" id="UP000317935">
    <property type="component" value="Chromosome"/>
</dbReference>
<dbReference type="OrthoDB" id="9815673at2"/>
<dbReference type="AlphaFoldDB" id="A0A6J4CWS6"/>
<organism evidence="1 2">
    <name type="scientific">Helicobacter suis</name>
    <dbReference type="NCBI Taxonomy" id="104628"/>
    <lineage>
        <taxon>Bacteria</taxon>
        <taxon>Pseudomonadati</taxon>
        <taxon>Campylobacterota</taxon>
        <taxon>Epsilonproteobacteria</taxon>
        <taxon>Campylobacterales</taxon>
        <taxon>Helicobacteraceae</taxon>
        <taxon>Helicobacter</taxon>
    </lineage>
</organism>
<sequence length="711" mass="81292">MPDFNSFYRGLVDSQGLFFLETSLESLPSTPMTAKQGLEVFSIFQKKSMELLKHAEVLSICTFYLVPLIPDDIAIDHSFKDYANLAIKGMQNSQNIAEERLFFELACACLILSGSKLEALDFLIRQLCLKDSAFLTHYSAFVNKLLDYLQIPFSLPQKILAELLSPSYFLTLTPKVQRNILNAQLHLLWNVKTYFASKAWLDLYTTYKDLFKALLEDGQLDSALFTQFMIYHVCGNAFSQADEWADFNTNISALGARFYPKLLEREIQKRGKDYPSFNPEESHKIVIGVLKDRLVENSPFKVECSLFAMLLKHQAFKNRFIFKVFSMDYDEKSPNDLECITLLENLGQYGGFEGGIEVISINKTLPQDLFYQSHLEKALKLKEILYAHRVHILISPNNGYGISDFLLATRSAPVQIYYSHGNKAYCLDTLEGYITHIAPTIGLYQEGNISYLGIYAPMLSFFYNPPLDNHSQHLIEKTRALYAPDTQTQILGTIGRLTKLDSLEFLQSVLEILQQAPKTIYLACGIGDQKIILEKLKTLCLDLHLPSDLLNRFQFIGYVNAHLYGHVIDLFLDTFPMHQGESKSEFMGKNKLVLTLSESTPQERINAFEKFVKTHFKTLEKCCEDYHISLDEYQKAYHYESQSVIAFNPKDYVNKALKLLSILKNPNQLSSLLQQRSMLRAITGHVKSNQSIMQIITYLEHLLDKTTPCAI</sequence>
<dbReference type="EMBL" id="AP019774">
    <property type="protein sequence ID" value="BCD69989.1"/>
    <property type="molecule type" value="Genomic_DNA"/>
</dbReference>
<gene>
    <name evidence="1" type="ORF">SNTW_06340</name>
</gene>
<evidence type="ECO:0000313" key="2">
    <source>
        <dbReference type="Proteomes" id="UP000317935"/>
    </source>
</evidence>
<reference evidence="1 2" key="1">
    <citation type="submission" date="2019-06" db="EMBL/GenBank/DDBJ databases">
        <title>Complete genome sequence of Helicobacter suis SNTW101c.</title>
        <authorList>
            <person name="Rimbara E."/>
            <person name="Suzuki M."/>
            <person name="Matsui H."/>
            <person name="Nakamura M."/>
            <person name="Mori S."/>
            <person name="Shibayama K."/>
        </authorList>
    </citation>
    <scope>NUCLEOTIDE SEQUENCE [LARGE SCALE GENOMIC DNA]</scope>
    <source>
        <strain evidence="1 2">SNTW101c</strain>
    </source>
</reference>
<dbReference type="RefSeq" id="WP_064430029.1">
    <property type="nucleotide sequence ID" value="NZ_AP019774.1"/>
</dbReference>
<protein>
    <submittedName>
        <fullName evidence="1">Uncharacterized protein</fullName>
    </submittedName>
</protein>
<evidence type="ECO:0000313" key="1">
    <source>
        <dbReference type="EMBL" id="BCD69989.1"/>
    </source>
</evidence>